<feature type="active site" description="Glycyl thioester intermediate" evidence="7">
    <location>
        <position position="94"/>
    </location>
</feature>
<keyword evidence="1" id="KW-0808">Transferase</keyword>
<evidence type="ECO:0000256" key="8">
    <source>
        <dbReference type="RuleBase" id="RU362109"/>
    </source>
</evidence>
<dbReference type="OrthoDB" id="19692at2759"/>
<dbReference type="InterPro" id="IPR016135">
    <property type="entry name" value="UBQ-conjugating_enzyme/RWD"/>
</dbReference>
<dbReference type="Gene3D" id="3.10.110.10">
    <property type="entry name" value="Ubiquitin Conjugating Enzyme"/>
    <property type="match status" value="1"/>
</dbReference>
<evidence type="ECO:0000256" key="3">
    <source>
        <dbReference type="ARBA" id="ARBA00039884"/>
    </source>
</evidence>
<gene>
    <name evidence="10" type="ORF">BT63DRAFT_7836</name>
</gene>
<dbReference type="GO" id="GO:0016740">
    <property type="term" value="F:transferase activity"/>
    <property type="evidence" value="ECO:0007669"/>
    <property type="project" value="UniProtKB-KW"/>
</dbReference>
<name>A0A6A6US87_9PEZI</name>
<dbReference type="InterPro" id="IPR000608">
    <property type="entry name" value="UBC"/>
</dbReference>
<evidence type="ECO:0000256" key="5">
    <source>
        <dbReference type="ARBA" id="ARBA00042179"/>
    </source>
</evidence>
<keyword evidence="11" id="KW-1185">Reference proteome</keyword>
<evidence type="ECO:0000256" key="6">
    <source>
        <dbReference type="ARBA" id="ARBA00042190"/>
    </source>
</evidence>
<dbReference type="InterPro" id="IPR023313">
    <property type="entry name" value="UBQ-conjugating_AS"/>
</dbReference>
<comment type="similarity">
    <text evidence="8">Belongs to the ubiquitin-conjugating enzyme family.</text>
</comment>
<evidence type="ECO:0000256" key="7">
    <source>
        <dbReference type="PROSITE-ProRule" id="PRU10133"/>
    </source>
</evidence>
<evidence type="ECO:0000256" key="2">
    <source>
        <dbReference type="ARBA" id="ARBA00022786"/>
    </source>
</evidence>
<dbReference type="Proteomes" id="UP000799302">
    <property type="component" value="Unassembled WGS sequence"/>
</dbReference>
<evidence type="ECO:0000313" key="11">
    <source>
        <dbReference type="Proteomes" id="UP000799302"/>
    </source>
</evidence>
<evidence type="ECO:0000259" key="9">
    <source>
        <dbReference type="PROSITE" id="PS50127"/>
    </source>
</evidence>
<dbReference type="SMART" id="SM00212">
    <property type="entry name" value="UBCc"/>
    <property type="match status" value="1"/>
</dbReference>
<dbReference type="PROSITE" id="PS00183">
    <property type="entry name" value="UBC_1"/>
    <property type="match status" value="1"/>
</dbReference>
<dbReference type="Pfam" id="PF00179">
    <property type="entry name" value="UQ_con"/>
    <property type="match status" value="1"/>
</dbReference>
<accession>A0A6A6US87</accession>
<evidence type="ECO:0000313" key="10">
    <source>
        <dbReference type="EMBL" id="KAF2674333.1"/>
    </source>
</evidence>
<feature type="domain" description="UBC core" evidence="9">
    <location>
        <begin position="7"/>
        <end position="169"/>
    </location>
</feature>
<dbReference type="AlphaFoldDB" id="A0A6A6US87"/>
<dbReference type="PROSITE" id="PS50127">
    <property type="entry name" value="UBC_2"/>
    <property type="match status" value="1"/>
</dbReference>
<keyword evidence="8" id="KW-0547">Nucleotide-binding</keyword>
<organism evidence="10 11">
    <name type="scientific">Microthyrium microscopicum</name>
    <dbReference type="NCBI Taxonomy" id="703497"/>
    <lineage>
        <taxon>Eukaryota</taxon>
        <taxon>Fungi</taxon>
        <taxon>Dikarya</taxon>
        <taxon>Ascomycota</taxon>
        <taxon>Pezizomycotina</taxon>
        <taxon>Dothideomycetes</taxon>
        <taxon>Dothideomycetes incertae sedis</taxon>
        <taxon>Microthyriales</taxon>
        <taxon>Microthyriaceae</taxon>
        <taxon>Microthyrium</taxon>
    </lineage>
</organism>
<evidence type="ECO:0000256" key="1">
    <source>
        <dbReference type="ARBA" id="ARBA00022679"/>
    </source>
</evidence>
<dbReference type="GO" id="GO:0005524">
    <property type="term" value="F:ATP binding"/>
    <property type="evidence" value="ECO:0007669"/>
    <property type="project" value="UniProtKB-UniRule"/>
</dbReference>
<protein>
    <recommendedName>
        <fullName evidence="3">Ubiquitin-conjugating enzyme E2 2</fullName>
    </recommendedName>
    <alternativeName>
        <fullName evidence="5">E2 ubiquitin-conjugating enzyme 2</fullName>
    </alternativeName>
    <alternativeName>
        <fullName evidence="6">Ubiquitin carrier protein UBC2</fullName>
    </alternativeName>
    <alternativeName>
        <fullName evidence="4">Ubiquitin-protein ligase UBC2</fullName>
    </alternativeName>
</protein>
<proteinExistence type="inferred from homology"/>
<dbReference type="CDD" id="cd23795">
    <property type="entry name" value="UBCc_UBE2G1"/>
    <property type="match status" value="1"/>
</dbReference>
<dbReference type="FunFam" id="3.10.110.10:FF:000051">
    <property type="entry name" value="ubiquitin-conjugating enzyme E2 R2-like"/>
    <property type="match status" value="1"/>
</dbReference>
<dbReference type="InterPro" id="IPR050113">
    <property type="entry name" value="Ub_conjugating_enzyme"/>
</dbReference>
<keyword evidence="2 8" id="KW-0833">Ubl conjugation pathway</keyword>
<reference evidence="10" key="1">
    <citation type="journal article" date="2020" name="Stud. Mycol.">
        <title>101 Dothideomycetes genomes: a test case for predicting lifestyles and emergence of pathogens.</title>
        <authorList>
            <person name="Haridas S."/>
            <person name="Albert R."/>
            <person name="Binder M."/>
            <person name="Bloem J."/>
            <person name="Labutti K."/>
            <person name="Salamov A."/>
            <person name="Andreopoulos B."/>
            <person name="Baker S."/>
            <person name="Barry K."/>
            <person name="Bills G."/>
            <person name="Bluhm B."/>
            <person name="Cannon C."/>
            <person name="Castanera R."/>
            <person name="Culley D."/>
            <person name="Daum C."/>
            <person name="Ezra D."/>
            <person name="Gonzalez J."/>
            <person name="Henrissat B."/>
            <person name="Kuo A."/>
            <person name="Liang C."/>
            <person name="Lipzen A."/>
            <person name="Lutzoni F."/>
            <person name="Magnuson J."/>
            <person name="Mondo S."/>
            <person name="Nolan M."/>
            <person name="Ohm R."/>
            <person name="Pangilinan J."/>
            <person name="Park H.-J."/>
            <person name="Ramirez L."/>
            <person name="Alfaro M."/>
            <person name="Sun H."/>
            <person name="Tritt A."/>
            <person name="Yoshinaga Y."/>
            <person name="Zwiers L.-H."/>
            <person name="Turgeon B."/>
            <person name="Goodwin S."/>
            <person name="Spatafora J."/>
            <person name="Crous P."/>
            <person name="Grigoriev I."/>
        </authorList>
    </citation>
    <scope>NUCLEOTIDE SEQUENCE</scope>
    <source>
        <strain evidence="10">CBS 115976</strain>
    </source>
</reference>
<sequence>MAASGASAAIVLAKQFKRMQKEDQIDGISVGLVESSNVFEWDVMLMINDDCKFYGGGFFRARLSFPKEYPLQPPKLKFLTRIWHPNVYPDGNVCISILHPPGEDSLGYEAAAERWSPVQTPASILLSVISMLSGPNPDSPANVDAAKQFREDPKLFKREARKCVNDSLENMD</sequence>
<dbReference type="PANTHER" id="PTHR24067">
    <property type="entry name" value="UBIQUITIN-CONJUGATING ENZYME E2"/>
    <property type="match status" value="1"/>
</dbReference>
<keyword evidence="8" id="KW-0067">ATP-binding</keyword>
<evidence type="ECO:0000256" key="4">
    <source>
        <dbReference type="ARBA" id="ARBA00041569"/>
    </source>
</evidence>
<dbReference type="EMBL" id="MU004230">
    <property type="protein sequence ID" value="KAF2674333.1"/>
    <property type="molecule type" value="Genomic_DNA"/>
</dbReference>
<dbReference type="SUPFAM" id="SSF54495">
    <property type="entry name" value="UBC-like"/>
    <property type="match status" value="1"/>
</dbReference>